<evidence type="ECO:0000256" key="1">
    <source>
        <dbReference type="ARBA" id="ARBA00022729"/>
    </source>
</evidence>
<dbReference type="InterPro" id="IPR005546">
    <property type="entry name" value="Autotransporte_beta"/>
</dbReference>
<dbReference type="Proteomes" id="UP000215383">
    <property type="component" value="Chromosome 1"/>
</dbReference>
<dbReference type="InterPro" id="IPR013425">
    <property type="entry name" value="Autotrns_rpt"/>
</dbReference>
<dbReference type="GeneID" id="78508207"/>
<dbReference type="Pfam" id="PF03797">
    <property type="entry name" value="Autotransporter"/>
    <property type="match status" value="1"/>
</dbReference>
<keyword evidence="1 3" id="KW-0732">Signal</keyword>
<evidence type="ECO:0000313" key="6">
    <source>
        <dbReference type="Proteomes" id="UP000215383"/>
    </source>
</evidence>
<dbReference type="SUPFAM" id="SSF103515">
    <property type="entry name" value="Autotransporter"/>
    <property type="match status" value="1"/>
</dbReference>
<sequence>MQKTKRSKILVSLLTGSIIFSGLMVTPSDAYAQLMINGGTGGNGGDGGIYAKVGKDGEAAGVSGNEQESSYNIGKGEEPDGMNGGAGGKGGDLDYEIDTSSISNSDYVLILGGFGGDGGGDGTSQNPDLNGLGGKGGDGGNLNVTTDNNFLWCDNFEIRGGYAGEDFYSNRNKVSDGGDGGSVNFITHGSLRAEKTLLISTGMFVPSIFLPGFVTTGGNGGNVSFHGNNITAPSISLNRYGDSKLNFYTYMLNVNTGTILGLNNTIAANKETPDEGVYIDTVMLENDDLVVSSNNGEAYIDNLHLIGNGNLDDANNALTLGHLSISGGMINDTNWNGIIEHQYNDSNVYMGQNGITFGINQDKDLNRNIIEERSTILPGNKTPYSLTKTGSGILTLNGTADYSGMTIVREGKLNVGNNTLANSAGLALYGGATFDHGTADVNWDGKQLLVDGSNNLTANYIGDLSAQNSDLYFISSVSPTEPLLSVDGNVNISNSKYNVGLSGGTQIADGTKLTLIQSNGTLTADNITKGEGFDGVINIGSTIEADITNAVQVSEDGENLVIGEQEPTDPENPPVDPDQPTDPDNPPVDPDQPTDPDNPPIDPDQPIDPDNPSVDPDQPIDPDNPGSGGSIVVDVSGSRAKSESKMLSEGFLGGLAFNLQGADLIADRGINSAIDVTNNENSAIFAQISRGSIDYETGSSVDMDGTNMLLGTAWKRGTETTMGIFAEYGDGSYDTKNNFNGIEMHGSGDTSYFGGGLLARRDFSGTDAGHYYLEGSMRLGRTDNEYTNSYLHDSLGRIAHYDIDGMYYGMHVGAGYLRQIDEHRTLDMYGKLLWTRQEGDTTMLSTGEKLNFSDIDSWRWRMGARFNYNDGAKVGYYAGLAWEHEFDGEASASVNNFVIDKPSLKGDSGIVEIGLNYRPSIDNPWILNLNVQNYFGARDGWRGGVEATYMF</sequence>
<dbReference type="eggNOG" id="COG3468">
    <property type="taxonomic scope" value="Bacteria"/>
</dbReference>
<evidence type="ECO:0000313" key="5">
    <source>
        <dbReference type="EMBL" id="SNV01470.1"/>
    </source>
</evidence>
<dbReference type="AlphaFoldDB" id="A0A239TUJ4"/>
<reference evidence="5 6" key="1">
    <citation type="submission" date="2017-06" db="EMBL/GenBank/DDBJ databases">
        <authorList>
            <consortium name="Pathogen Informatics"/>
        </authorList>
    </citation>
    <scope>NUCLEOTIDE SEQUENCE [LARGE SCALE GENOMIC DNA]</scope>
    <source>
        <strain evidence="5 6">NCTC10570</strain>
    </source>
</reference>
<feature type="region of interest" description="Disordered" evidence="2">
    <location>
        <begin position="563"/>
        <end position="634"/>
    </location>
</feature>
<proteinExistence type="predicted"/>
<dbReference type="GO" id="GO:0019867">
    <property type="term" value="C:outer membrane"/>
    <property type="evidence" value="ECO:0007669"/>
    <property type="project" value="InterPro"/>
</dbReference>
<feature type="chain" id="PRO_5011303550" evidence="3">
    <location>
        <begin position="33"/>
        <end position="951"/>
    </location>
</feature>
<dbReference type="PROSITE" id="PS51208">
    <property type="entry name" value="AUTOTRANSPORTER"/>
    <property type="match status" value="1"/>
</dbReference>
<feature type="domain" description="Autotransporter" evidence="4">
    <location>
        <begin position="677"/>
        <end position="951"/>
    </location>
</feature>
<protein>
    <submittedName>
        <fullName evidence="5">Type V secretory pathway, adhesin AidA</fullName>
    </submittedName>
</protein>
<dbReference type="EMBL" id="LT906446">
    <property type="protein sequence ID" value="SNV01470.1"/>
    <property type="molecule type" value="Genomic_DNA"/>
</dbReference>
<feature type="signal peptide" evidence="3">
    <location>
        <begin position="1"/>
        <end position="32"/>
    </location>
</feature>
<accession>A0A239TUJ4</accession>
<evidence type="ECO:0000259" key="4">
    <source>
        <dbReference type="PROSITE" id="PS51208"/>
    </source>
</evidence>
<dbReference type="SMART" id="SM00869">
    <property type="entry name" value="Autotransporter"/>
    <property type="match status" value="1"/>
</dbReference>
<name>A0A239TUJ4_9FIRM</name>
<dbReference type="Gene3D" id="2.40.128.130">
    <property type="entry name" value="Autotransporter beta-domain"/>
    <property type="match status" value="1"/>
</dbReference>
<dbReference type="Pfam" id="PF12951">
    <property type="entry name" value="PATR"/>
    <property type="match status" value="1"/>
</dbReference>
<evidence type="ECO:0000256" key="3">
    <source>
        <dbReference type="SAM" id="SignalP"/>
    </source>
</evidence>
<dbReference type="NCBIfam" id="TIGR02601">
    <property type="entry name" value="autotrns_rpt"/>
    <property type="match status" value="1"/>
</dbReference>
<dbReference type="RefSeq" id="WP_051177560.1">
    <property type="nucleotide sequence ID" value="NZ_LT906446.1"/>
</dbReference>
<dbReference type="InterPro" id="IPR006315">
    <property type="entry name" value="OM_autotransptr_brl_dom"/>
</dbReference>
<feature type="region of interest" description="Disordered" evidence="2">
    <location>
        <begin position="60"/>
        <end position="89"/>
    </location>
</feature>
<gene>
    <name evidence="5" type="ORF">SAMEA4364220_01447</name>
</gene>
<organism evidence="5 6">
    <name type="scientific">Megamonas hypermegale</name>
    <dbReference type="NCBI Taxonomy" id="158847"/>
    <lineage>
        <taxon>Bacteria</taxon>
        <taxon>Bacillati</taxon>
        <taxon>Bacillota</taxon>
        <taxon>Negativicutes</taxon>
        <taxon>Selenomonadales</taxon>
        <taxon>Selenomonadaceae</taxon>
        <taxon>Megamonas</taxon>
    </lineage>
</organism>
<dbReference type="InterPro" id="IPR036709">
    <property type="entry name" value="Autotransporte_beta_dom_sf"/>
</dbReference>
<dbReference type="NCBIfam" id="TIGR01414">
    <property type="entry name" value="autotrans_barl"/>
    <property type="match status" value="1"/>
</dbReference>
<keyword evidence="6" id="KW-1185">Reference proteome</keyword>
<evidence type="ECO:0000256" key="2">
    <source>
        <dbReference type="SAM" id="MobiDB-lite"/>
    </source>
</evidence>